<dbReference type="Pfam" id="PF25601">
    <property type="entry name" value="AAA_lid_14"/>
    <property type="match status" value="1"/>
</dbReference>
<dbReference type="SUPFAM" id="SSF52540">
    <property type="entry name" value="P-loop containing nucleoside triphosphate hydrolases"/>
    <property type="match status" value="1"/>
</dbReference>
<dbReference type="Gene3D" id="1.10.10.60">
    <property type="entry name" value="Homeodomain-like"/>
    <property type="match status" value="1"/>
</dbReference>
<dbReference type="GO" id="GO:0006355">
    <property type="term" value="P:regulation of DNA-templated transcription"/>
    <property type="evidence" value="ECO:0007669"/>
    <property type="project" value="InterPro"/>
</dbReference>
<protein>
    <submittedName>
        <fullName evidence="6">DNA-binding transcriptional response regulator, NtrC family, contains REC, AAA-type ATPase, and a Fis-type DNA-binding domains</fullName>
    </submittedName>
</protein>
<dbReference type="SMART" id="SM00382">
    <property type="entry name" value="AAA"/>
    <property type="match status" value="1"/>
</dbReference>
<evidence type="ECO:0000256" key="1">
    <source>
        <dbReference type="ARBA" id="ARBA00022741"/>
    </source>
</evidence>
<accession>A0A1H0UHI1</accession>
<dbReference type="Proteomes" id="UP000199073">
    <property type="component" value="Unassembled WGS sequence"/>
</dbReference>
<feature type="domain" description="Sigma-54 factor interaction" evidence="5">
    <location>
        <begin position="135"/>
        <end position="364"/>
    </location>
</feature>
<dbReference type="PANTHER" id="PTHR32071">
    <property type="entry name" value="TRANSCRIPTIONAL REGULATORY PROTEIN"/>
    <property type="match status" value="1"/>
</dbReference>
<organism evidence="6 7">
    <name type="scientific">Desulforhopalus singaporensis</name>
    <dbReference type="NCBI Taxonomy" id="91360"/>
    <lineage>
        <taxon>Bacteria</taxon>
        <taxon>Pseudomonadati</taxon>
        <taxon>Thermodesulfobacteriota</taxon>
        <taxon>Desulfobulbia</taxon>
        <taxon>Desulfobulbales</taxon>
        <taxon>Desulfocapsaceae</taxon>
        <taxon>Desulforhopalus</taxon>
    </lineage>
</organism>
<dbReference type="InterPro" id="IPR027417">
    <property type="entry name" value="P-loop_NTPase"/>
</dbReference>
<proteinExistence type="predicted"/>
<keyword evidence="6" id="KW-0238">DNA-binding</keyword>
<evidence type="ECO:0000313" key="7">
    <source>
        <dbReference type="Proteomes" id="UP000199073"/>
    </source>
</evidence>
<sequence>MYNILVFGLTDLFADMKQEFKSLSCKFLHINSGIDFYSIAFSRVFDLWILDGSHKDFQELVVEELIAPRAVPHIIVLGGSGNQSVNWSDKAAFFKKNEYSQSVPLFMQLMHNKKEQNREKYLAGFVQKHPDLDTIVTKSPLMEQLIDLVKDVAPTESPILLVGETGTGKELLANVFHNESRRRSGPFMAVNCGALPDTLLESELFGYEKGAFTGASGRRIGKIEHATGGTLFLDEVEAMSAAMQNRLLRVLQERTLQRLGSNTDINTDFRVIAATNTDPVELVGSGILRSDLYYRLSVFQVKIPPLRDRTEDIPILVQHFVNKKKRNGREYVRGLDNQAMNILLSAPWFGNVRELQNVIERAVMLASSSTITADLIQTQGISAADSSLAVAGLPDNAFRPGITLKSYKNLLSQSAERKYLVELLDYTCGRIGEAAQLAGLTPRALYNKMKIHGLKKEDFKKSEDFR</sequence>
<keyword evidence="4" id="KW-0804">Transcription</keyword>
<dbReference type="OrthoDB" id="5428459at2"/>
<evidence type="ECO:0000256" key="3">
    <source>
        <dbReference type="ARBA" id="ARBA00023015"/>
    </source>
</evidence>
<dbReference type="GO" id="GO:0005524">
    <property type="term" value="F:ATP binding"/>
    <property type="evidence" value="ECO:0007669"/>
    <property type="project" value="UniProtKB-KW"/>
</dbReference>
<dbReference type="SUPFAM" id="SSF46689">
    <property type="entry name" value="Homeodomain-like"/>
    <property type="match status" value="1"/>
</dbReference>
<dbReference type="InterPro" id="IPR058031">
    <property type="entry name" value="AAA_lid_NorR"/>
</dbReference>
<dbReference type="Pfam" id="PF02954">
    <property type="entry name" value="HTH_8"/>
    <property type="match status" value="1"/>
</dbReference>
<dbReference type="Gene3D" id="1.10.8.60">
    <property type="match status" value="1"/>
</dbReference>
<dbReference type="RefSeq" id="WP_092225296.1">
    <property type="nucleotide sequence ID" value="NZ_FNJI01000032.1"/>
</dbReference>
<keyword evidence="1" id="KW-0547">Nucleotide-binding</keyword>
<dbReference type="AlphaFoldDB" id="A0A1H0UHI1"/>
<dbReference type="GO" id="GO:0043565">
    <property type="term" value="F:sequence-specific DNA binding"/>
    <property type="evidence" value="ECO:0007669"/>
    <property type="project" value="InterPro"/>
</dbReference>
<dbReference type="CDD" id="cd00009">
    <property type="entry name" value="AAA"/>
    <property type="match status" value="1"/>
</dbReference>
<keyword evidence="3" id="KW-0805">Transcription regulation</keyword>
<evidence type="ECO:0000313" key="6">
    <source>
        <dbReference type="EMBL" id="SDP65601.1"/>
    </source>
</evidence>
<keyword evidence="2" id="KW-0067">ATP-binding</keyword>
<dbReference type="Gene3D" id="3.40.50.300">
    <property type="entry name" value="P-loop containing nucleotide triphosphate hydrolases"/>
    <property type="match status" value="1"/>
</dbReference>
<gene>
    <name evidence="6" type="ORF">SAMN05660330_03561</name>
</gene>
<dbReference type="InterPro" id="IPR025662">
    <property type="entry name" value="Sigma_54_int_dom_ATP-bd_1"/>
</dbReference>
<dbReference type="InterPro" id="IPR002197">
    <property type="entry name" value="HTH_Fis"/>
</dbReference>
<dbReference type="STRING" id="91360.SAMN05660330_03561"/>
<dbReference type="EMBL" id="FNJI01000032">
    <property type="protein sequence ID" value="SDP65601.1"/>
    <property type="molecule type" value="Genomic_DNA"/>
</dbReference>
<dbReference type="InterPro" id="IPR009057">
    <property type="entry name" value="Homeodomain-like_sf"/>
</dbReference>
<dbReference type="InterPro" id="IPR003593">
    <property type="entry name" value="AAA+_ATPase"/>
</dbReference>
<name>A0A1H0UHI1_9BACT</name>
<keyword evidence="7" id="KW-1185">Reference proteome</keyword>
<reference evidence="6 7" key="1">
    <citation type="submission" date="2016-10" db="EMBL/GenBank/DDBJ databases">
        <authorList>
            <person name="de Groot N.N."/>
        </authorList>
    </citation>
    <scope>NUCLEOTIDE SEQUENCE [LARGE SCALE GENOMIC DNA]</scope>
    <source>
        <strain evidence="6 7">DSM 12130</strain>
    </source>
</reference>
<evidence type="ECO:0000259" key="5">
    <source>
        <dbReference type="PROSITE" id="PS50045"/>
    </source>
</evidence>
<dbReference type="InterPro" id="IPR002078">
    <property type="entry name" value="Sigma_54_int"/>
</dbReference>
<dbReference type="PROSITE" id="PS00675">
    <property type="entry name" value="SIGMA54_INTERACT_1"/>
    <property type="match status" value="1"/>
</dbReference>
<evidence type="ECO:0000256" key="2">
    <source>
        <dbReference type="ARBA" id="ARBA00022840"/>
    </source>
</evidence>
<dbReference type="FunFam" id="3.40.50.300:FF:000006">
    <property type="entry name" value="DNA-binding transcriptional regulator NtrC"/>
    <property type="match status" value="1"/>
</dbReference>
<dbReference type="PROSITE" id="PS50045">
    <property type="entry name" value="SIGMA54_INTERACT_4"/>
    <property type="match status" value="1"/>
</dbReference>
<dbReference type="Pfam" id="PF00158">
    <property type="entry name" value="Sigma54_activat"/>
    <property type="match status" value="1"/>
</dbReference>
<evidence type="ECO:0000256" key="4">
    <source>
        <dbReference type="ARBA" id="ARBA00023163"/>
    </source>
</evidence>